<proteinExistence type="predicted"/>
<sequence>MGTLDRRFNKLAKEQRPKYPPPFSLRLTFEERAKLDMLRGSMPLGRYIREQVLGDDAAPRKKRGRYPVKDHEALGRVLGALGSSRLSSNLNQLARASNTGSLPVTPETEADIKEACEAVIAMRKELMLALGSMLEGGEP</sequence>
<evidence type="ECO:0008006" key="3">
    <source>
        <dbReference type="Google" id="ProtNLM"/>
    </source>
</evidence>
<dbReference type="AlphaFoldDB" id="A0A2T0X774"/>
<name>A0A2T0X774_9RHOB</name>
<reference evidence="1 2" key="1">
    <citation type="submission" date="2018-03" db="EMBL/GenBank/DDBJ databases">
        <title>Genomic Encyclopedia of Archaeal and Bacterial Type Strains, Phase II (KMG-II): from individual species to whole genera.</title>
        <authorList>
            <person name="Goeker M."/>
        </authorList>
    </citation>
    <scope>NUCLEOTIDE SEQUENCE [LARGE SCALE GENOMIC DNA]</scope>
    <source>
        <strain evidence="1 2">DSM 29318</strain>
    </source>
</reference>
<dbReference type="OrthoDB" id="8548224at2"/>
<organism evidence="1 2">
    <name type="scientific">Hasllibacter halocynthiae</name>
    <dbReference type="NCBI Taxonomy" id="595589"/>
    <lineage>
        <taxon>Bacteria</taxon>
        <taxon>Pseudomonadati</taxon>
        <taxon>Pseudomonadota</taxon>
        <taxon>Alphaproteobacteria</taxon>
        <taxon>Rhodobacterales</taxon>
        <taxon>Roseobacteraceae</taxon>
        <taxon>Hasllibacter</taxon>
    </lineage>
</organism>
<accession>A0A2T0X774</accession>
<dbReference type="EMBL" id="PVTT01000001">
    <property type="protein sequence ID" value="PRY94777.1"/>
    <property type="molecule type" value="Genomic_DNA"/>
</dbReference>
<dbReference type="Proteomes" id="UP000238801">
    <property type="component" value="Unassembled WGS sequence"/>
</dbReference>
<protein>
    <recommendedName>
        <fullName evidence="3">Mobilization protein MobC</fullName>
    </recommendedName>
</protein>
<gene>
    <name evidence="1" type="ORF">BCF33_0375</name>
</gene>
<keyword evidence="2" id="KW-1185">Reference proteome</keyword>
<evidence type="ECO:0000313" key="1">
    <source>
        <dbReference type="EMBL" id="PRY94777.1"/>
    </source>
</evidence>
<comment type="caution">
    <text evidence="1">The sequence shown here is derived from an EMBL/GenBank/DDBJ whole genome shotgun (WGS) entry which is preliminary data.</text>
</comment>
<evidence type="ECO:0000313" key="2">
    <source>
        <dbReference type="Proteomes" id="UP000238801"/>
    </source>
</evidence>